<keyword evidence="3" id="KW-0328">Glycosyltransferase</keyword>
<keyword evidence="6 8" id="KW-1133">Transmembrane helix</keyword>
<gene>
    <name evidence="9" type="ORF">AUJ59_01030</name>
</gene>
<comment type="caution">
    <text evidence="9">The sequence shown here is derived from an EMBL/GenBank/DDBJ whole genome shotgun (WGS) entry which is preliminary data.</text>
</comment>
<dbReference type="GO" id="GO:0009103">
    <property type="term" value="P:lipopolysaccharide biosynthetic process"/>
    <property type="evidence" value="ECO:0007669"/>
    <property type="project" value="UniProtKB-ARBA"/>
</dbReference>
<dbReference type="GO" id="GO:0016763">
    <property type="term" value="F:pentosyltransferase activity"/>
    <property type="evidence" value="ECO:0007669"/>
    <property type="project" value="TreeGrafter"/>
</dbReference>
<keyword evidence="4" id="KW-0808">Transferase</keyword>
<evidence type="ECO:0000256" key="6">
    <source>
        <dbReference type="ARBA" id="ARBA00022989"/>
    </source>
</evidence>
<dbReference type="InterPro" id="IPR050297">
    <property type="entry name" value="LipidA_mod_glycosyltrf_83"/>
</dbReference>
<evidence type="ECO:0000256" key="8">
    <source>
        <dbReference type="SAM" id="Phobius"/>
    </source>
</evidence>
<keyword evidence="5 8" id="KW-0812">Transmembrane</keyword>
<feature type="transmembrane region" description="Helical" evidence="8">
    <location>
        <begin position="112"/>
        <end position="129"/>
    </location>
</feature>
<evidence type="ECO:0000256" key="7">
    <source>
        <dbReference type="ARBA" id="ARBA00023136"/>
    </source>
</evidence>
<dbReference type="STRING" id="1805034.AUJ59_01030"/>
<sequence length="413" mass="47069">MIGLIIILAIGLRLINLNQPLWLDEAIQFKAISRFSLPDLFRVYLPTDFNPPLSYLMNFGFSRVFGFSEMALRAPSVIFGGLTVWLVFKLGGKWPALLLATSGLHVYYSQEARAYSLVTLAVTASFWALKERRWLIYVLASLAAIYSHYLAWFIFPAQIFWVNRSEIKRLLLAWLAIAIGYLPWLPVFLQQLAAGETVTGTVWGGVIGGVSLKNILLIPVKFLIGRISLENNFIFTAVLALPLTLTGWFLWQGIKRQKLLAVWLIIPAVLIAAVSLFVPVLAYFRLLFILPAFYLLLVVKPTRSLLVGILVFNLITTGIYLFNHKFHREDWRGLARSLTDQPVVIIPAVDAALRYYQVQPVDSLPEENFWYIPYAEPIFDPELKFRRQAADAGFKETSVRHFRGDLTLIQYKR</sequence>
<evidence type="ECO:0000256" key="4">
    <source>
        <dbReference type="ARBA" id="ARBA00022679"/>
    </source>
</evidence>
<accession>A0A1J4RUN9</accession>
<dbReference type="GO" id="GO:0005886">
    <property type="term" value="C:plasma membrane"/>
    <property type="evidence" value="ECO:0007669"/>
    <property type="project" value="UniProtKB-SubCell"/>
</dbReference>
<comment type="subcellular location">
    <subcellularLocation>
        <location evidence="1">Cell membrane</location>
        <topology evidence="1">Multi-pass membrane protein</topology>
    </subcellularLocation>
</comment>
<feature type="transmembrane region" description="Helical" evidence="8">
    <location>
        <begin position="304"/>
        <end position="322"/>
    </location>
</feature>
<name>A0A1J4RUN9_9BACT</name>
<feature type="transmembrane region" description="Helical" evidence="8">
    <location>
        <begin position="71"/>
        <end position="92"/>
    </location>
</feature>
<evidence type="ECO:0000313" key="9">
    <source>
        <dbReference type="EMBL" id="OIN89654.1"/>
    </source>
</evidence>
<evidence type="ECO:0000313" key="10">
    <source>
        <dbReference type="Proteomes" id="UP000183144"/>
    </source>
</evidence>
<feature type="transmembrane region" description="Helical" evidence="8">
    <location>
        <begin position="171"/>
        <end position="189"/>
    </location>
</feature>
<dbReference type="EMBL" id="MNUI01000020">
    <property type="protein sequence ID" value="OIN89654.1"/>
    <property type="molecule type" value="Genomic_DNA"/>
</dbReference>
<feature type="transmembrane region" description="Helical" evidence="8">
    <location>
        <begin position="201"/>
        <end position="220"/>
    </location>
</feature>
<dbReference type="AlphaFoldDB" id="A0A1J4RUN9"/>
<evidence type="ECO:0000256" key="2">
    <source>
        <dbReference type="ARBA" id="ARBA00022475"/>
    </source>
</evidence>
<evidence type="ECO:0000256" key="3">
    <source>
        <dbReference type="ARBA" id="ARBA00022676"/>
    </source>
</evidence>
<feature type="transmembrane region" description="Helical" evidence="8">
    <location>
        <begin position="232"/>
        <end position="251"/>
    </location>
</feature>
<proteinExistence type="predicted"/>
<dbReference type="PANTHER" id="PTHR33908">
    <property type="entry name" value="MANNOSYLTRANSFERASE YKCB-RELATED"/>
    <property type="match status" value="1"/>
</dbReference>
<dbReference type="PANTHER" id="PTHR33908:SF11">
    <property type="entry name" value="MEMBRANE PROTEIN"/>
    <property type="match status" value="1"/>
</dbReference>
<keyword evidence="7 8" id="KW-0472">Membrane</keyword>
<evidence type="ECO:0000256" key="1">
    <source>
        <dbReference type="ARBA" id="ARBA00004651"/>
    </source>
</evidence>
<reference evidence="9 10" key="1">
    <citation type="journal article" date="2016" name="Environ. Microbiol.">
        <title>Genomic resolution of a cold subsurface aquifer community provides metabolic insights for novel microbes adapted to high CO concentrations.</title>
        <authorList>
            <person name="Probst A.J."/>
            <person name="Castelle C.J."/>
            <person name="Singh A."/>
            <person name="Brown C.T."/>
            <person name="Anantharaman K."/>
            <person name="Sharon I."/>
            <person name="Hug L.A."/>
            <person name="Burstein D."/>
            <person name="Emerson J.B."/>
            <person name="Thomas B.C."/>
            <person name="Banfield J.F."/>
        </authorList>
    </citation>
    <scope>NUCLEOTIDE SEQUENCE [LARGE SCALE GENOMIC DNA]</scope>
    <source>
        <strain evidence="9">CG1_02_47_37</strain>
    </source>
</reference>
<organism evidence="9 10">
    <name type="scientific">Candidatus Beckwithbacteria bacterium CG1_02_47_37</name>
    <dbReference type="NCBI Taxonomy" id="1805034"/>
    <lineage>
        <taxon>Bacteria</taxon>
        <taxon>Candidatus Beckwithiibacteriota</taxon>
    </lineage>
</organism>
<protein>
    <submittedName>
        <fullName evidence="9">Uncharacterized protein</fullName>
    </submittedName>
</protein>
<feature type="transmembrane region" description="Helical" evidence="8">
    <location>
        <begin position="136"/>
        <end position="159"/>
    </location>
</feature>
<dbReference type="Proteomes" id="UP000183144">
    <property type="component" value="Unassembled WGS sequence"/>
</dbReference>
<evidence type="ECO:0000256" key="5">
    <source>
        <dbReference type="ARBA" id="ARBA00022692"/>
    </source>
</evidence>
<keyword evidence="2" id="KW-1003">Cell membrane</keyword>
<feature type="transmembrane region" description="Helical" evidence="8">
    <location>
        <begin position="260"/>
        <end position="284"/>
    </location>
</feature>